<gene>
    <name evidence="7" type="ORF">yc1106_05020</name>
</gene>
<feature type="chain" id="PRO_5040355984" evidence="5">
    <location>
        <begin position="22"/>
        <end position="577"/>
    </location>
</feature>
<dbReference type="AlphaFoldDB" id="A0A9Q8Z8L6"/>
<evidence type="ECO:0000313" key="7">
    <source>
        <dbReference type="EMBL" id="USP77746.1"/>
    </source>
</evidence>
<dbReference type="GO" id="GO:0046872">
    <property type="term" value="F:metal ion binding"/>
    <property type="evidence" value="ECO:0007669"/>
    <property type="project" value="UniProtKB-KW"/>
</dbReference>
<reference evidence="7" key="1">
    <citation type="submission" date="2021-12" db="EMBL/GenBank/DDBJ databases">
        <title>Curvularia clavata genome.</title>
        <authorList>
            <person name="Cao Y."/>
        </authorList>
    </citation>
    <scope>NUCLEOTIDE SEQUENCE</scope>
    <source>
        <strain evidence="7">Yc1106</strain>
    </source>
</reference>
<dbReference type="Pfam" id="PF01979">
    <property type="entry name" value="Amidohydro_1"/>
    <property type="match status" value="1"/>
</dbReference>
<sequence length="577" mass="63238">MPGYPLFLLAVALFYNILATASSILFAGGTIIAFDYNTESLQIIRNGSILVTNDCIAAIIPASAVVDVPKNTEIINATQKIITAGFIDTHRHGWQTVFKTLGSNASLAEYFYRYGPSSGAALLTADDVYISQLAGLYEALNAGVTTVLDHAHHTWSGEAAEAGLSGSIDSGARVIWSYGFQNSTNYTMPQQIQNFRDIATKAASNGSSTTLGIAYDSFGPNPVLEEVNEIIQLGSPEDLQSLGILNTSIPIVLSHASFLTSTGADLLRSTNQYISITPESEMHYGHTNPHSHQIQDQCALGVDTHFTFSTDILTQARIWLQSARYRMYNSVLDTWRIPRNNPMSVNQAFLLATRHGALALRRPDLGVLATGAKADLVVWNGRSPSLLGWTDPVAAIILHANVGDIDHVLVDGQFRKRDGKIVAPDYTDVQERFLSSARRIQNILKQTPQPSLEGRFFGIGGEYANADTADTQRGEGNGYGPSYAYLLPNMTPLTLRVNSLNLVPPNFLLNHVAHNLLCPLSAHALLQLLPRQYFATEFVQRQKPRDRLLLVRRLELLKLDRGHDLVAPRAYEARRAG</sequence>
<evidence type="ECO:0000256" key="2">
    <source>
        <dbReference type="ARBA" id="ARBA00022723"/>
    </source>
</evidence>
<evidence type="ECO:0000259" key="6">
    <source>
        <dbReference type="Pfam" id="PF01979"/>
    </source>
</evidence>
<dbReference type="InterPro" id="IPR051607">
    <property type="entry name" value="Metallo-dep_hydrolases"/>
</dbReference>
<dbReference type="GO" id="GO:0005829">
    <property type="term" value="C:cytosol"/>
    <property type="evidence" value="ECO:0007669"/>
    <property type="project" value="TreeGrafter"/>
</dbReference>
<feature type="domain" description="Amidohydrolase-related" evidence="6">
    <location>
        <begin position="234"/>
        <end position="413"/>
    </location>
</feature>
<dbReference type="SUPFAM" id="SSF51338">
    <property type="entry name" value="Composite domain of metallo-dependent hydrolases"/>
    <property type="match status" value="2"/>
</dbReference>
<dbReference type="InterPro" id="IPR011059">
    <property type="entry name" value="Metal-dep_hydrolase_composite"/>
</dbReference>
<name>A0A9Q8Z8L6_CURCL</name>
<protein>
    <submittedName>
        <fullName evidence="7">5-methylthioadenosine/S-adenosylhomocysteine deaminase</fullName>
    </submittedName>
</protein>
<proteinExistence type="predicted"/>
<dbReference type="OrthoDB" id="194468at2759"/>
<evidence type="ECO:0000256" key="3">
    <source>
        <dbReference type="ARBA" id="ARBA00022801"/>
    </source>
</evidence>
<dbReference type="GO" id="GO:0019239">
    <property type="term" value="F:deaminase activity"/>
    <property type="evidence" value="ECO:0007669"/>
    <property type="project" value="TreeGrafter"/>
</dbReference>
<keyword evidence="8" id="KW-1185">Reference proteome</keyword>
<evidence type="ECO:0000256" key="4">
    <source>
        <dbReference type="ARBA" id="ARBA00022833"/>
    </source>
</evidence>
<dbReference type="EMBL" id="CP089276">
    <property type="protein sequence ID" value="USP77746.1"/>
    <property type="molecule type" value="Genomic_DNA"/>
</dbReference>
<dbReference type="Proteomes" id="UP001056012">
    <property type="component" value="Chromosome 3"/>
</dbReference>
<dbReference type="PANTHER" id="PTHR11271:SF37">
    <property type="entry name" value="FAMILY PROTEIN, PUTATIVE (AFU_ORTHOLOGUE AFUA_4G00460)-RELATED"/>
    <property type="match status" value="1"/>
</dbReference>
<keyword evidence="3" id="KW-0378">Hydrolase</keyword>
<dbReference type="InterPro" id="IPR006680">
    <property type="entry name" value="Amidohydro-rel"/>
</dbReference>
<dbReference type="VEuPathDB" id="FungiDB:yc1106_05020"/>
<dbReference type="Gene3D" id="2.30.40.10">
    <property type="entry name" value="Urease, subunit C, domain 1"/>
    <property type="match status" value="1"/>
</dbReference>
<keyword evidence="5" id="KW-0732">Signal</keyword>
<evidence type="ECO:0000256" key="5">
    <source>
        <dbReference type="SAM" id="SignalP"/>
    </source>
</evidence>
<dbReference type="Gene3D" id="3.20.20.140">
    <property type="entry name" value="Metal-dependent hydrolases"/>
    <property type="match status" value="1"/>
</dbReference>
<keyword evidence="4" id="KW-0862">Zinc</keyword>
<dbReference type="InterPro" id="IPR032466">
    <property type="entry name" value="Metal_Hydrolase"/>
</dbReference>
<dbReference type="SUPFAM" id="SSF51556">
    <property type="entry name" value="Metallo-dependent hydrolases"/>
    <property type="match status" value="1"/>
</dbReference>
<evidence type="ECO:0000313" key="8">
    <source>
        <dbReference type="Proteomes" id="UP001056012"/>
    </source>
</evidence>
<keyword evidence="2" id="KW-0479">Metal-binding</keyword>
<dbReference type="PANTHER" id="PTHR11271">
    <property type="entry name" value="GUANINE DEAMINASE"/>
    <property type="match status" value="1"/>
</dbReference>
<comment type="cofactor">
    <cofactor evidence="1">
        <name>Zn(2+)</name>
        <dbReference type="ChEBI" id="CHEBI:29105"/>
    </cofactor>
</comment>
<feature type="signal peptide" evidence="5">
    <location>
        <begin position="1"/>
        <end position="21"/>
    </location>
</feature>
<organism evidence="7 8">
    <name type="scientific">Curvularia clavata</name>
    <dbReference type="NCBI Taxonomy" id="95742"/>
    <lineage>
        <taxon>Eukaryota</taxon>
        <taxon>Fungi</taxon>
        <taxon>Dikarya</taxon>
        <taxon>Ascomycota</taxon>
        <taxon>Pezizomycotina</taxon>
        <taxon>Dothideomycetes</taxon>
        <taxon>Pleosporomycetidae</taxon>
        <taxon>Pleosporales</taxon>
        <taxon>Pleosporineae</taxon>
        <taxon>Pleosporaceae</taxon>
        <taxon>Curvularia</taxon>
    </lineage>
</organism>
<evidence type="ECO:0000256" key="1">
    <source>
        <dbReference type="ARBA" id="ARBA00001947"/>
    </source>
</evidence>
<accession>A0A9Q8Z8L6</accession>